<reference evidence="3" key="1">
    <citation type="submission" date="2022-01" db="EMBL/GenBank/DDBJ databases">
        <title>Genome sequence and assembly of Parabukholderia sp. RG36.</title>
        <authorList>
            <person name="Chhetri G."/>
        </authorList>
    </citation>
    <scope>NUCLEOTIDE SEQUENCE</scope>
    <source>
        <strain evidence="3">RG36</strain>
    </source>
</reference>
<dbReference type="PANTHER" id="PTHR42850">
    <property type="entry name" value="METALLOPHOSPHOESTERASE"/>
    <property type="match status" value="1"/>
</dbReference>
<dbReference type="SMART" id="SM00530">
    <property type="entry name" value="HTH_XRE"/>
    <property type="match status" value="1"/>
</dbReference>
<dbReference type="Proteomes" id="UP001139308">
    <property type="component" value="Unassembled WGS sequence"/>
</dbReference>
<evidence type="ECO:0000259" key="2">
    <source>
        <dbReference type="PROSITE" id="PS50943"/>
    </source>
</evidence>
<sequence length="404" mass="45543">MRRNHRARSREESNTLRKTFYERFDRGELSLQEAAKLMRELFGMTQADFAAHRGVSVRTIQDLEQGRRRPSVESLNRIVSIFGLEALPVAEGAHRLARKPREVVVSSHRRMHGPETKPMTRLRRKQHAPDLDGLQPVHRYPLNIHGRDFAVGDVHGCFSMLDAELAARGFDPARDRLFSVGDLVDRGAESAAVLDAVQRHAIKAVRGNHEQGILDWALRDNIDLSRVQAMRDNPDQALANWSYVDSRTSELVCNGGEWFIELYCAEDSPVKAHDIVSYFSVLPYAIEVETAHGLVGIVHAEVPCDQWSEVTHTLQTRRSSQVRETVLWDRSRWTGGLIPERIEGVSAVIVGHTPHHEIRLRGNVIDIDTGAVYRYLGNGLTVLDLADIPDCLSERCPGRPAERS</sequence>
<proteinExistence type="predicted"/>
<dbReference type="Gene3D" id="3.60.21.10">
    <property type="match status" value="1"/>
</dbReference>
<dbReference type="CDD" id="cd00093">
    <property type="entry name" value="HTH_XRE"/>
    <property type="match status" value="1"/>
</dbReference>
<dbReference type="AlphaFoldDB" id="A0A9X1UNV8"/>
<feature type="domain" description="HTH cro/C1-type" evidence="2">
    <location>
        <begin position="36"/>
        <end position="89"/>
    </location>
</feature>
<dbReference type="SUPFAM" id="SSF47413">
    <property type="entry name" value="lambda repressor-like DNA-binding domains"/>
    <property type="match status" value="1"/>
</dbReference>
<dbReference type="PANTHER" id="PTHR42850:SF4">
    <property type="entry name" value="ZINC-DEPENDENT ENDOPOLYPHOSPHATASE"/>
    <property type="match status" value="1"/>
</dbReference>
<feature type="region of interest" description="Disordered" evidence="1">
    <location>
        <begin position="100"/>
        <end position="125"/>
    </location>
</feature>
<dbReference type="InterPro" id="IPR029052">
    <property type="entry name" value="Metallo-depent_PP-like"/>
</dbReference>
<dbReference type="InterPro" id="IPR004843">
    <property type="entry name" value="Calcineurin-like_PHP"/>
</dbReference>
<dbReference type="Gene3D" id="1.10.260.40">
    <property type="entry name" value="lambda repressor-like DNA-binding domains"/>
    <property type="match status" value="1"/>
</dbReference>
<dbReference type="InterPro" id="IPR010982">
    <property type="entry name" value="Lambda_DNA-bd_dom_sf"/>
</dbReference>
<dbReference type="Pfam" id="PF01381">
    <property type="entry name" value="HTH_3"/>
    <property type="match status" value="1"/>
</dbReference>
<dbReference type="EMBL" id="JAKLJA010000079">
    <property type="protein sequence ID" value="MCG5078908.1"/>
    <property type="molecule type" value="Genomic_DNA"/>
</dbReference>
<dbReference type="Pfam" id="PF00149">
    <property type="entry name" value="Metallophos"/>
    <property type="match status" value="1"/>
</dbReference>
<dbReference type="InterPro" id="IPR050126">
    <property type="entry name" value="Ap4A_hydrolase"/>
</dbReference>
<dbReference type="GO" id="GO:0003677">
    <property type="term" value="F:DNA binding"/>
    <property type="evidence" value="ECO:0007669"/>
    <property type="project" value="InterPro"/>
</dbReference>
<comment type="caution">
    <text evidence="3">The sequence shown here is derived from an EMBL/GenBank/DDBJ whole genome shotgun (WGS) entry which is preliminary data.</text>
</comment>
<accession>A0A9X1UNV8</accession>
<name>A0A9X1UNV8_9BURK</name>
<dbReference type="PROSITE" id="PS50943">
    <property type="entry name" value="HTH_CROC1"/>
    <property type="match status" value="1"/>
</dbReference>
<dbReference type="InterPro" id="IPR001387">
    <property type="entry name" value="Cro/C1-type_HTH"/>
</dbReference>
<evidence type="ECO:0000256" key="1">
    <source>
        <dbReference type="SAM" id="MobiDB-lite"/>
    </source>
</evidence>
<dbReference type="SUPFAM" id="SSF56300">
    <property type="entry name" value="Metallo-dependent phosphatases"/>
    <property type="match status" value="1"/>
</dbReference>
<dbReference type="RefSeq" id="WP_238468879.1">
    <property type="nucleotide sequence ID" value="NZ_JAKLJA010000079.1"/>
</dbReference>
<evidence type="ECO:0000313" key="4">
    <source>
        <dbReference type="Proteomes" id="UP001139308"/>
    </source>
</evidence>
<evidence type="ECO:0000313" key="3">
    <source>
        <dbReference type="EMBL" id="MCG5078908.1"/>
    </source>
</evidence>
<dbReference type="GO" id="GO:0016791">
    <property type="term" value="F:phosphatase activity"/>
    <property type="evidence" value="ECO:0007669"/>
    <property type="project" value="TreeGrafter"/>
</dbReference>
<protein>
    <submittedName>
        <fullName evidence="3">Helix-turn-helix domain-containing protein</fullName>
    </submittedName>
</protein>
<gene>
    <name evidence="3" type="ORF">L5014_37305</name>
</gene>
<keyword evidence="4" id="KW-1185">Reference proteome</keyword>
<organism evidence="3 4">
    <name type="scientific">Paraburkholderia tagetis</name>
    <dbReference type="NCBI Taxonomy" id="2913261"/>
    <lineage>
        <taxon>Bacteria</taxon>
        <taxon>Pseudomonadati</taxon>
        <taxon>Pseudomonadota</taxon>
        <taxon>Betaproteobacteria</taxon>
        <taxon>Burkholderiales</taxon>
        <taxon>Burkholderiaceae</taxon>
        <taxon>Paraburkholderia</taxon>
    </lineage>
</organism>
<dbReference type="GO" id="GO:0005737">
    <property type="term" value="C:cytoplasm"/>
    <property type="evidence" value="ECO:0007669"/>
    <property type="project" value="TreeGrafter"/>
</dbReference>